<dbReference type="Proteomes" id="UP000177418">
    <property type="component" value="Unassembled WGS sequence"/>
</dbReference>
<organism evidence="6 7">
    <name type="scientific">Candidatus Roizmanbacteria bacterium RIFCSPLOWO2_02_FULL_36_11</name>
    <dbReference type="NCBI Taxonomy" id="1802071"/>
    <lineage>
        <taxon>Bacteria</taxon>
        <taxon>Candidatus Roizmaniibacteriota</taxon>
    </lineage>
</organism>
<accession>A0A1F7JBN8</accession>
<evidence type="ECO:0008006" key="8">
    <source>
        <dbReference type="Google" id="ProtNLM"/>
    </source>
</evidence>
<keyword evidence="3" id="KW-0175">Coiled coil</keyword>
<dbReference type="AlphaFoldDB" id="A0A1F7JBN8"/>
<gene>
    <name evidence="6" type="ORF">A3H78_02360</name>
</gene>
<sequence length="338" mass="39138">MNELLLNIIIIAIAAIIILFFIKRWINDLAEKNKPSEEIIEWLKSVGQTVQSSSQNVDRRLDESMKQFNERLDNAANVIAQVQKNIGEFSEIGRGMKELQEFLQSPKMRGNIGEQILKDLLNQFLPKQSFSLQYGFKSGEKVDAVIKTANGLIPIDAKFPLENYRKMIKAQQSKERELFKKEFKQDVKKHLSDIAKKYILVEEKTIDYALMYVPSEAIYYEIITDSDLYDYSTNRRVLIVSPMSFYAYLKAILMSFEGQKIEERAKEIYSLIVSLKKDYEKTDESLNLLNRHLTNAYNQLTNVSKFFSSFGQKLDMVNILDKPDVKKLKNPANDDKGQ</sequence>
<comment type="caution">
    <text evidence="6">The sequence shown here is derived from an EMBL/GenBank/DDBJ whole genome shotgun (WGS) entry which is preliminary data.</text>
</comment>
<evidence type="ECO:0000256" key="5">
    <source>
        <dbReference type="SAM" id="Phobius"/>
    </source>
</evidence>
<feature type="transmembrane region" description="Helical" evidence="5">
    <location>
        <begin position="6"/>
        <end position="26"/>
    </location>
</feature>
<evidence type="ECO:0000313" key="6">
    <source>
        <dbReference type="EMBL" id="OGK53029.1"/>
    </source>
</evidence>
<dbReference type="EMBL" id="MGAV01000026">
    <property type="protein sequence ID" value="OGK53029.1"/>
    <property type="molecule type" value="Genomic_DNA"/>
</dbReference>
<keyword evidence="5" id="KW-1133">Transmembrane helix</keyword>
<name>A0A1F7JBN8_9BACT</name>
<keyword evidence="5" id="KW-0812">Transmembrane</keyword>
<evidence type="ECO:0000256" key="2">
    <source>
        <dbReference type="ARBA" id="ARBA00009840"/>
    </source>
</evidence>
<keyword evidence="4" id="KW-0233">DNA recombination</keyword>
<comment type="similarity">
    <text evidence="2">Belongs to the RmuC family.</text>
</comment>
<proteinExistence type="inferred from homology"/>
<dbReference type="PANTHER" id="PTHR30563:SF0">
    <property type="entry name" value="DNA RECOMBINATION PROTEIN RMUC"/>
    <property type="match status" value="1"/>
</dbReference>
<evidence type="ECO:0000256" key="3">
    <source>
        <dbReference type="ARBA" id="ARBA00023054"/>
    </source>
</evidence>
<protein>
    <recommendedName>
        <fullName evidence="8">DNA recombination protein RmuC</fullName>
    </recommendedName>
</protein>
<comment type="function">
    <text evidence="1">Involved in DNA recombination.</text>
</comment>
<dbReference type="Pfam" id="PF02646">
    <property type="entry name" value="RmuC"/>
    <property type="match status" value="1"/>
</dbReference>
<evidence type="ECO:0000256" key="4">
    <source>
        <dbReference type="ARBA" id="ARBA00023172"/>
    </source>
</evidence>
<evidence type="ECO:0000256" key="1">
    <source>
        <dbReference type="ARBA" id="ARBA00003416"/>
    </source>
</evidence>
<reference evidence="6 7" key="1">
    <citation type="journal article" date="2016" name="Nat. Commun.">
        <title>Thousands of microbial genomes shed light on interconnected biogeochemical processes in an aquifer system.</title>
        <authorList>
            <person name="Anantharaman K."/>
            <person name="Brown C.T."/>
            <person name="Hug L.A."/>
            <person name="Sharon I."/>
            <person name="Castelle C.J."/>
            <person name="Probst A.J."/>
            <person name="Thomas B.C."/>
            <person name="Singh A."/>
            <person name="Wilkins M.J."/>
            <person name="Karaoz U."/>
            <person name="Brodie E.L."/>
            <person name="Williams K.H."/>
            <person name="Hubbard S.S."/>
            <person name="Banfield J.F."/>
        </authorList>
    </citation>
    <scope>NUCLEOTIDE SEQUENCE [LARGE SCALE GENOMIC DNA]</scope>
</reference>
<dbReference type="InterPro" id="IPR003798">
    <property type="entry name" value="DNA_recombination_RmuC"/>
</dbReference>
<dbReference type="PANTHER" id="PTHR30563">
    <property type="entry name" value="DNA RECOMBINATION PROTEIN RMUC"/>
    <property type="match status" value="1"/>
</dbReference>
<keyword evidence="5" id="KW-0472">Membrane</keyword>
<evidence type="ECO:0000313" key="7">
    <source>
        <dbReference type="Proteomes" id="UP000177418"/>
    </source>
</evidence>
<dbReference type="GO" id="GO:0006310">
    <property type="term" value="P:DNA recombination"/>
    <property type="evidence" value="ECO:0007669"/>
    <property type="project" value="UniProtKB-KW"/>
</dbReference>